<name>A0A0N4ZD52_PARTI</name>
<sequence length="304" mass="32321">MTARWKSEKDKVGQGAQLRETLDRLRAELAAAQRAGDLGRASEIAYGQIPQLEKQLADSESPAAVAAPLTPEVVDAEQIAAVPVSGRPTRGRGRRGRSSPGHGTGPRPLPARVPEPHRRDHPVPPPRPRTDGRHRPHPAGASGEADGRPPPDAGPGRQRPDLARRQGLRPGLRRKAAEARHPEGAGRPDGQKTVGRRDRGRVGGRGVSGHGRAGDREGAGALTRALSARSEKGAAKSRCGWRARARAGTLRGRLRPGSGGRGWCRPRLPAPRPFPASGRSCWTAPRRAGRRPGRPAGGGRTSRR</sequence>
<dbReference type="WBParaSite" id="PTRK_0000548600.1">
    <property type="protein sequence ID" value="PTRK_0000548600.1"/>
    <property type="gene ID" value="PTRK_0000548600"/>
</dbReference>
<protein>
    <submittedName>
        <fullName evidence="3">Transposase</fullName>
    </submittedName>
</protein>
<evidence type="ECO:0000313" key="3">
    <source>
        <dbReference type="WBParaSite" id="PTRK_0000548600.1"/>
    </source>
</evidence>
<evidence type="ECO:0000313" key="2">
    <source>
        <dbReference type="Proteomes" id="UP000038045"/>
    </source>
</evidence>
<reference evidence="3" key="1">
    <citation type="submission" date="2017-02" db="UniProtKB">
        <authorList>
            <consortium name="WormBaseParasite"/>
        </authorList>
    </citation>
    <scope>IDENTIFICATION</scope>
</reference>
<evidence type="ECO:0000256" key="1">
    <source>
        <dbReference type="SAM" id="MobiDB-lite"/>
    </source>
</evidence>
<feature type="region of interest" description="Disordered" evidence="1">
    <location>
        <begin position="56"/>
        <end position="304"/>
    </location>
</feature>
<dbReference type="Gene3D" id="6.10.140.130">
    <property type="match status" value="1"/>
</dbReference>
<organism evidence="2 3">
    <name type="scientific">Parastrongyloides trichosuri</name>
    <name type="common">Possum-specific nematode worm</name>
    <dbReference type="NCBI Taxonomy" id="131310"/>
    <lineage>
        <taxon>Eukaryota</taxon>
        <taxon>Metazoa</taxon>
        <taxon>Ecdysozoa</taxon>
        <taxon>Nematoda</taxon>
        <taxon>Chromadorea</taxon>
        <taxon>Rhabditida</taxon>
        <taxon>Tylenchina</taxon>
        <taxon>Panagrolaimomorpha</taxon>
        <taxon>Strongyloidoidea</taxon>
        <taxon>Strongyloididae</taxon>
        <taxon>Parastrongyloides</taxon>
    </lineage>
</organism>
<accession>A0A0N4ZD52</accession>
<proteinExistence type="predicted"/>
<feature type="compositionally biased region" description="Gly residues" evidence="1">
    <location>
        <begin position="295"/>
        <end position="304"/>
    </location>
</feature>
<feature type="compositionally biased region" description="Basic and acidic residues" evidence="1">
    <location>
        <begin position="175"/>
        <end position="201"/>
    </location>
</feature>
<keyword evidence="2" id="KW-1185">Reference proteome</keyword>
<dbReference type="AlphaFoldDB" id="A0A0N4ZD52"/>
<feature type="compositionally biased region" description="Basic and acidic residues" evidence="1">
    <location>
        <begin position="114"/>
        <end position="133"/>
    </location>
</feature>
<dbReference type="Proteomes" id="UP000038045">
    <property type="component" value="Unplaced"/>
</dbReference>